<dbReference type="Pfam" id="PF03259">
    <property type="entry name" value="Robl_LC7"/>
    <property type="match status" value="1"/>
</dbReference>
<comment type="caution">
    <text evidence="2">The sequence shown here is derived from an EMBL/GenBank/DDBJ whole genome shotgun (WGS) entry which is preliminary data.</text>
</comment>
<dbReference type="Proteomes" id="UP001496720">
    <property type="component" value="Unassembled WGS sequence"/>
</dbReference>
<dbReference type="SMART" id="SM00960">
    <property type="entry name" value="Robl_LC7"/>
    <property type="match status" value="1"/>
</dbReference>
<evidence type="ECO:0000259" key="1">
    <source>
        <dbReference type="SMART" id="SM00960"/>
    </source>
</evidence>
<dbReference type="EMBL" id="JBEOZY010000055">
    <property type="protein sequence ID" value="MER6169068.1"/>
    <property type="molecule type" value="Genomic_DNA"/>
</dbReference>
<dbReference type="InterPro" id="IPR053141">
    <property type="entry name" value="Mycobact_SerProt_Inhib_Rv3364c"/>
</dbReference>
<dbReference type="PANTHER" id="PTHR36222:SF1">
    <property type="entry name" value="SERINE PROTEASE INHIBITOR RV3364C"/>
    <property type="match status" value="1"/>
</dbReference>
<proteinExistence type="predicted"/>
<dbReference type="SUPFAM" id="SSF103196">
    <property type="entry name" value="Roadblock/LC7 domain"/>
    <property type="match status" value="1"/>
</dbReference>
<organism evidence="2 3">
    <name type="scientific">Streptomyces violaceorubidus</name>
    <dbReference type="NCBI Taxonomy" id="284042"/>
    <lineage>
        <taxon>Bacteria</taxon>
        <taxon>Bacillati</taxon>
        <taxon>Actinomycetota</taxon>
        <taxon>Actinomycetes</taxon>
        <taxon>Kitasatosporales</taxon>
        <taxon>Streptomycetaceae</taxon>
        <taxon>Streptomyces</taxon>
    </lineage>
</organism>
<gene>
    <name evidence="2" type="ORF">ABT188_31690</name>
</gene>
<keyword evidence="3" id="KW-1185">Reference proteome</keyword>
<dbReference type="RefSeq" id="WP_352150279.1">
    <property type="nucleotide sequence ID" value="NZ_JBEOZY010000055.1"/>
</dbReference>
<sequence length="144" mass="14953">MTDTELSETRNQLDWLLSDMVRNVPEVGHAVLLSTDGLPLGASDALDRDQAERLSAVASGFHSLAKGAGRHFGGGGVLQTMVEMEGGFLFVCAAGDNACLCVLTRQGADIGVVAYEMAMLVRRLGFHMSVGSRDTPVAGSGGAG</sequence>
<evidence type="ECO:0000313" key="3">
    <source>
        <dbReference type="Proteomes" id="UP001496720"/>
    </source>
</evidence>
<feature type="domain" description="Roadblock/LAMTOR2" evidence="1">
    <location>
        <begin position="14"/>
        <end position="104"/>
    </location>
</feature>
<dbReference type="InterPro" id="IPR004942">
    <property type="entry name" value="Roadblock/LAMTOR2_dom"/>
</dbReference>
<dbReference type="PANTHER" id="PTHR36222">
    <property type="entry name" value="SERINE PROTEASE INHIBITOR RV3364C"/>
    <property type="match status" value="1"/>
</dbReference>
<reference evidence="2 3" key="1">
    <citation type="submission" date="2024-06" db="EMBL/GenBank/DDBJ databases">
        <title>The Natural Products Discovery Center: Release of the First 8490 Sequenced Strains for Exploring Actinobacteria Biosynthetic Diversity.</title>
        <authorList>
            <person name="Kalkreuter E."/>
            <person name="Kautsar S.A."/>
            <person name="Yang D."/>
            <person name="Bader C.D."/>
            <person name="Teijaro C.N."/>
            <person name="Fluegel L."/>
            <person name="Davis C.M."/>
            <person name="Simpson J.R."/>
            <person name="Lauterbach L."/>
            <person name="Steele A.D."/>
            <person name="Gui C."/>
            <person name="Meng S."/>
            <person name="Li G."/>
            <person name="Viehrig K."/>
            <person name="Ye F."/>
            <person name="Su P."/>
            <person name="Kiefer A.F."/>
            <person name="Nichols A."/>
            <person name="Cepeda A.J."/>
            <person name="Yan W."/>
            <person name="Fan B."/>
            <person name="Jiang Y."/>
            <person name="Adhikari A."/>
            <person name="Zheng C.-J."/>
            <person name="Schuster L."/>
            <person name="Cowan T.M."/>
            <person name="Smanski M.J."/>
            <person name="Chevrette M.G."/>
            <person name="De Carvalho L.P.S."/>
            <person name="Shen B."/>
        </authorList>
    </citation>
    <scope>NUCLEOTIDE SEQUENCE [LARGE SCALE GENOMIC DNA]</scope>
    <source>
        <strain evidence="2 3">NPDC001615</strain>
    </source>
</reference>
<dbReference type="Gene3D" id="3.30.450.30">
    <property type="entry name" value="Dynein light chain 2a, cytoplasmic"/>
    <property type="match status" value="1"/>
</dbReference>
<name>A0ABV1T5L0_9ACTN</name>
<evidence type="ECO:0000313" key="2">
    <source>
        <dbReference type="EMBL" id="MER6169068.1"/>
    </source>
</evidence>
<accession>A0ABV1T5L0</accession>
<protein>
    <submittedName>
        <fullName evidence="2">Roadblock/LC7 domain-containing protein</fullName>
    </submittedName>
</protein>